<name>A9PDZ5_POPTR</name>
<dbReference type="AlphaFoldDB" id="A9PDZ5"/>
<protein>
    <submittedName>
        <fullName evidence="1">Uncharacterized protein</fullName>
    </submittedName>
</protein>
<reference evidence="1" key="1">
    <citation type="journal article" date="2008" name="BMC Genomics">
        <title>Analysis of 4,664 high-quality sequence-finished poplar full-length cDNA clones and their utility for the discovery of genes responding to insect feeding.</title>
        <authorList>
            <person name="Ralph S.G."/>
            <person name="Chun H.J."/>
            <person name="Cooper D."/>
            <person name="Kirkpatrick R."/>
            <person name="Kolosova N."/>
            <person name="Gunter L."/>
            <person name="Tuskan G.A."/>
            <person name="Douglas C.J."/>
            <person name="Holt R.A."/>
            <person name="Jones S.J."/>
            <person name="Marra M.A."/>
            <person name="Bohlmann J."/>
        </authorList>
    </citation>
    <scope>NUCLEOTIDE SEQUENCE</scope>
    <source>
        <tissue evidence="1">Phloem and cambium</tissue>
    </source>
</reference>
<evidence type="ECO:0000313" key="1">
    <source>
        <dbReference type="EMBL" id="ABK94598.1"/>
    </source>
</evidence>
<accession>A9PDZ5</accession>
<organism evidence="1">
    <name type="scientific">Populus trichocarpa</name>
    <name type="common">Western balsam poplar</name>
    <name type="synonym">Populus balsamifera subsp. trichocarpa</name>
    <dbReference type="NCBI Taxonomy" id="3694"/>
    <lineage>
        <taxon>Eukaryota</taxon>
        <taxon>Viridiplantae</taxon>
        <taxon>Streptophyta</taxon>
        <taxon>Embryophyta</taxon>
        <taxon>Tracheophyta</taxon>
        <taxon>Spermatophyta</taxon>
        <taxon>Magnoliopsida</taxon>
        <taxon>eudicotyledons</taxon>
        <taxon>Gunneridae</taxon>
        <taxon>Pentapetalae</taxon>
        <taxon>rosids</taxon>
        <taxon>fabids</taxon>
        <taxon>Malpighiales</taxon>
        <taxon>Salicaceae</taxon>
        <taxon>Saliceae</taxon>
        <taxon>Populus</taxon>
    </lineage>
</organism>
<proteinExistence type="evidence at transcript level"/>
<dbReference type="EMBL" id="EF146531">
    <property type="protein sequence ID" value="ABK94598.1"/>
    <property type="molecule type" value="mRNA"/>
</dbReference>
<sequence>MDSILVIGNKIDVCHLQISQALPHLSFTCFPCFLQDDVLSRVREERYVEVIQICNFMRNKTGT</sequence>